<keyword evidence="1" id="KW-0808">Transferase</keyword>
<dbReference type="InterPro" id="IPR001451">
    <property type="entry name" value="Hexapep"/>
</dbReference>
<dbReference type="Pfam" id="PF00132">
    <property type="entry name" value="Hexapep"/>
    <property type="match status" value="1"/>
</dbReference>
<dbReference type="RefSeq" id="WP_340934906.1">
    <property type="nucleotide sequence ID" value="NZ_CP150496.1"/>
</dbReference>
<dbReference type="CDD" id="cd04647">
    <property type="entry name" value="LbH_MAT_like"/>
    <property type="match status" value="1"/>
</dbReference>
<name>A0ABZ2TUP4_9FLAO</name>
<protein>
    <submittedName>
        <fullName evidence="1">Acyltransferase</fullName>
        <ecNumber evidence="1">2.3.1.-</ecNumber>
    </submittedName>
</protein>
<accession>A0ABZ2TUP4</accession>
<keyword evidence="2" id="KW-1185">Reference proteome</keyword>
<dbReference type="InterPro" id="IPR051159">
    <property type="entry name" value="Hexapeptide_acetyltransf"/>
</dbReference>
<dbReference type="SUPFAM" id="SSF51161">
    <property type="entry name" value="Trimeric LpxA-like enzymes"/>
    <property type="match status" value="1"/>
</dbReference>
<evidence type="ECO:0000313" key="1">
    <source>
        <dbReference type="EMBL" id="WYW56830.1"/>
    </source>
</evidence>
<dbReference type="EMBL" id="CP150496">
    <property type="protein sequence ID" value="WYW56830.1"/>
    <property type="molecule type" value="Genomic_DNA"/>
</dbReference>
<reference evidence="1 2" key="1">
    <citation type="submission" date="2024-03" db="EMBL/GenBank/DDBJ databases">
        <authorList>
            <person name="Cao K."/>
        </authorList>
    </citation>
    <scope>NUCLEOTIDE SEQUENCE [LARGE SCALE GENOMIC DNA]</scope>
    <source>
        <strain evidence="1 2">MCCC 1K00696</strain>
    </source>
</reference>
<dbReference type="GO" id="GO:0016746">
    <property type="term" value="F:acyltransferase activity"/>
    <property type="evidence" value="ECO:0007669"/>
    <property type="project" value="UniProtKB-KW"/>
</dbReference>
<proteinExistence type="predicted"/>
<dbReference type="Proteomes" id="UP001491088">
    <property type="component" value="Chromosome"/>
</dbReference>
<dbReference type="Gene3D" id="2.160.10.10">
    <property type="entry name" value="Hexapeptide repeat proteins"/>
    <property type="match status" value="1"/>
</dbReference>
<dbReference type="InterPro" id="IPR011004">
    <property type="entry name" value="Trimer_LpxA-like_sf"/>
</dbReference>
<evidence type="ECO:0000313" key="2">
    <source>
        <dbReference type="Proteomes" id="UP001491088"/>
    </source>
</evidence>
<keyword evidence="1" id="KW-0012">Acyltransferase</keyword>
<sequence>MIKSVILFFRFILSGLNYLFNLLMFKVNGVEVNSFLINGRILVRNKGSIKLGAGFTANSGKMINPIGGDTCLRLICSIDGMLHIHENVGISNSTIVCWDKIIIHKNVLIGGGCKIWDTNFHSINSIDRLNGDMSIKTSPIEIMESVFIGANCTILKGVSIGENSVIAAGSVVTKDIPSNQIWGGNPAVFIKKI</sequence>
<dbReference type="EC" id="2.3.1.-" evidence="1"/>
<organism evidence="1 2">
    <name type="scientific">Polaribacter marinaquae</name>
    <dbReference type="NCBI Taxonomy" id="1642819"/>
    <lineage>
        <taxon>Bacteria</taxon>
        <taxon>Pseudomonadati</taxon>
        <taxon>Bacteroidota</taxon>
        <taxon>Flavobacteriia</taxon>
        <taxon>Flavobacteriales</taxon>
        <taxon>Flavobacteriaceae</taxon>
    </lineage>
</organism>
<gene>
    <name evidence="1" type="ORF">WG950_06120</name>
</gene>
<dbReference type="PANTHER" id="PTHR23416">
    <property type="entry name" value="SIALIC ACID SYNTHASE-RELATED"/>
    <property type="match status" value="1"/>
</dbReference>